<dbReference type="CDD" id="cd00038">
    <property type="entry name" value="CAP_ED"/>
    <property type="match status" value="1"/>
</dbReference>
<keyword evidence="5" id="KW-0406">Ion transport</keyword>
<evidence type="ECO:0000256" key="4">
    <source>
        <dbReference type="ARBA" id="ARBA00022989"/>
    </source>
</evidence>
<dbReference type="InterPro" id="IPR005821">
    <property type="entry name" value="Ion_trans_dom"/>
</dbReference>
<dbReference type="Pfam" id="PF00027">
    <property type="entry name" value="cNMP_binding"/>
    <property type="match status" value="1"/>
</dbReference>
<dbReference type="InterPro" id="IPR018490">
    <property type="entry name" value="cNMP-bd_dom_sf"/>
</dbReference>
<feature type="domain" description="Cyclic nucleotide-binding" evidence="8">
    <location>
        <begin position="349"/>
        <end position="409"/>
    </location>
</feature>
<evidence type="ECO:0000313" key="9">
    <source>
        <dbReference type="EMBL" id="CAD9090186.1"/>
    </source>
</evidence>
<dbReference type="AlphaFoldDB" id="A0A7S1L1E2"/>
<dbReference type="GO" id="GO:0042391">
    <property type="term" value="P:regulation of membrane potential"/>
    <property type="evidence" value="ECO:0007669"/>
    <property type="project" value="TreeGrafter"/>
</dbReference>
<evidence type="ECO:0000259" key="8">
    <source>
        <dbReference type="PROSITE" id="PS50042"/>
    </source>
</evidence>
<keyword evidence="6 7" id="KW-0472">Membrane</keyword>
<dbReference type="PANTHER" id="PTHR10217:SF435">
    <property type="entry name" value="POTASSIUM VOLTAGE-GATED CHANNEL PROTEIN EAG"/>
    <property type="match status" value="1"/>
</dbReference>
<dbReference type="Gene3D" id="2.60.120.10">
    <property type="entry name" value="Jelly Rolls"/>
    <property type="match status" value="1"/>
</dbReference>
<comment type="subcellular location">
    <subcellularLocation>
        <location evidence="1">Membrane</location>
        <topology evidence="1">Multi-pass membrane protein</topology>
    </subcellularLocation>
</comment>
<evidence type="ECO:0000256" key="6">
    <source>
        <dbReference type="ARBA" id="ARBA00023136"/>
    </source>
</evidence>
<dbReference type="InterPro" id="IPR014710">
    <property type="entry name" value="RmlC-like_jellyroll"/>
</dbReference>
<evidence type="ECO:0000256" key="3">
    <source>
        <dbReference type="ARBA" id="ARBA00022692"/>
    </source>
</evidence>
<dbReference type="SUPFAM" id="SSF81324">
    <property type="entry name" value="Voltage-gated potassium channels"/>
    <property type="match status" value="1"/>
</dbReference>
<dbReference type="GO" id="GO:0005886">
    <property type="term" value="C:plasma membrane"/>
    <property type="evidence" value="ECO:0007669"/>
    <property type="project" value="TreeGrafter"/>
</dbReference>
<keyword evidence="4 7" id="KW-1133">Transmembrane helix</keyword>
<name>A0A7S1L1E2_ALECA</name>
<dbReference type="GO" id="GO:0005249">
    <property type="term" value="F:voltage-gated potassium channel activity"/>
    <property type="evidence" value="ECO:0007669"/>
    <property type="project" value="TreeGrafter"/>
</dbReference>
<dbReference type="Pfam" id="PF00520">
    <property type="entry name" value="Ion_trans"/>
    <property type="match status" value="1"/>
</dbReference>
<dbReference type="EMBL" id="HBGE01003957">
    <property type="protein sequence ID" value="CAD9090186.1"/>
    <property type="molecule type" value="Transcribed_RNA"/>
</dbReference>
<dbReference type="InterPro" id="IPR050818">
    <property type="entry name" value="KCNH_animal-type"/>
</dbReference>
<organism evidence="9">
    <name type="scientific">Alexandrium catenella</name>
    <name type="common">Red tide dinoflagellate</name>
    <name type="synonym">Gonyaulax catenella</name>
    <dbReference type="NCBI Taxonomy" id="2925"/>
    <lineage>
        <taxon>Eukaryota</taxon>
        <taxon>Sar</taxon>
        <taxon>Alveolata</taxon>
        <taxon>Dinophyceae</taxon>
        <taxon>Gonyaulacales</taxon>
        <taxon>Pyrocystaceae</taxon>
        <taxon>Alexandrium</taxon>
    </lineage>
</organism>
<proteinExistence type="predicted"/>
<gene>
    <name evidence="9" type="ORF">ACAT0790_LOCUS2392</name>
</gene>
<evidence type="ECO:0000256" key="1">
    <source>
        <dbReference type="ARBA" id="ARBA00004141"/>
    </source>
</evidence>
<dbReference type="InterPro" id="IPR000595">
    <property type="entry name" value="cNMP-bd_dom"/>
</dbReference>
<accession>A0A7S1L1E2</accession>
<keyword evidence="2" id="KW-0813">Transport</keyword>
<feature type="transmembrane region" description="Helical" evidence="7">
    <location>
        <begin position="133"/>
        <end position="151"/>
    </location>
</feature>
<evidence type="ECO:0000256" key="2">
    <source>
        <dbReference type="ARBA" id="ARBA00022448"/>
    </source>
</evidence>
<feature type="transmembrane region" description="Helical" evidence="7">
    <location>
        <begin position="203"/>
        <end position="223"/>
    </location>
</feature>
<protein>
    <recommendedName>
        <fullName evidence="8">Cyclic nucleotide-binding domain-containing protein</fullName>
    </recommendedName>
</protein>
<dbReference type="SUPFAM" id="SSF51206">
    <property type="entry name" value="cAMP-binding domain-like"/>
    <property type="match status" value="1"/>
</dbReference>
<sequence length="444" mass="50294">MVMIPMSAFTLPDSGFLTFMDWTTRLFWTSDMCWSVLTAVVLPDGKVNFSFKFILRRYLKTWFGLDCLIVSSDWMEVIISSTNIIGLGKLARGFRLARVVRLLRLVRMQEVLQSVTERIQSDKLAFTLSVTKLMVFILATAHVIACLWWAVGDSGGAGVSWINEKGAYTSELDLQYLLSLHWSLSQFTGGMDEVAPMNTIERFYAVLSWIFGFMGAAVITSIMTSNLTHLHIIGGAQARQMSTLRKYLKQNHISRNLALRMQRSAQHAVTGDLAADSVELLALVAEPLRVEMNFEMYSAILRNHPLFADWIYEDPQVIRRVCHIAVSTSLLAKGDVIFSKGETPRDPKMYFVIKGLLEYYCRGDSATVGERQWVAEGSLWTAWTHRGTLTATTDVKMAVLDSNAFRELVHRFKGKKSFDPRLYASEFVDHINKVSKEDDLTFMS</sequence>
<keyword evidence="3 7" id="KW-0812">Transmembrane</keyword>
<evidence type="ECO:0000256" key="7">
    <source>
        <dbReference type="SAM" id="Phobius"/>
    </source>
</evidence>
<reference evidence="9" key="1">
    <citation type="submission" date="2021-01" db="EMBL/GenBank/DDBJ databases">
        <authorList>
            <person name="Corre E."/>
            <person name="Pelletier E."/>
            <person name="Niang G."/>
            <person name="Scheremetjew M."/>
            <person name="Finn R."/>
            <person name="Kale V."/>
            <person name="Holt S."/>
            <person name="Cochrane G."/>
            <person name="Meng A."/>
            <person name="Brown T."/>
            <person name="Cohen L."/>
        </authorList>
    </citation>
    <scope>NUCLEOTIDE SEQUENCE</scope>
    <source>
        <strain evidence="9">OF101</strain>
    </source>
</reference>
<evidence type="ECO:0000256" key="5">
    <source>
        <dbReference type="ARBA" id="ARBA00023065"/>
    </source>
</evidence>
<dbReference type="PANTHER" id="PTHR10217">
    <property type="entry name" value="VOLTAGE AND LIGAND GATED POTASSIUM CHANNEL"/>
    <property type="match status" value="1"/>
</dbReference>
<dbReference type="Gene3D" id="1.10.287.70">
    <property type="match status" value="1"/>
</dbReference>
<dbReference type="PROSITE" id="PS50042">
    <property type="entry name" value="CNMP_BINDING_3"/>
    <property type="match status" value="1"/>
</dbReference>